<evidence type="ECO:0000256" key="3">
    <source>
        <dbReference type="ARBA" id="ARBA00022833"/>
    </source>
</evidence>
<dbReference type="Gene3D" id="3.30.40.10">
    <property type="entry name" value="Zinc/RING finger domain, C3HC4 (zinc finger)"/>
    <property type="match status" value="1"/>
</dbReference>
<evidence type="ECO:0000259" key="5">
    <source>
        <dbReference type="PROSITE" id="PS50089"/>
    </source>
</evidence>
<dbReference type="SMART" id="SM00184">
    <property type="entry name" value="RING"/>
    <property type="match status" value="1"/>
</dbReference>
<protein>
    <recommendedName>
        <fullName evidence="5">RING-type domain-containing protein</fullName>
    </recommendedName>
</protein>
<proteinExistence type="predicted"/>
<evidence type="ECO:0000256" key="2">
    <source>
        <dbReference type="ARBA" id="ARBA00022771"/>
    </source>
</evidence>
<dbReference type="EMBL" id="CAUYUJ010018087">
    <property type="protein sequence ID" value="CAK0880556.1"/>
    <property type="molecule type" value="Genomic_DNA"/>
</dbReference>
<dbReference type="InterPro" id="IPR027370">
    <property type="entry name" value="Znf-RING_euk"/>
</dbReference>
<organism evidence="6 7">
    <name type="scientific">Prorocentrum cordatum</name>
    <dbReference type="NCBI Taxonomy" id="2364126"/>
    <lineage>
        <taxon>Eukaryota</taxon>
        <taxon>Sar</taxon>
        <taxon>Alveolata</taxon>
        <taxon>Dinophyceae</taxon>
        <taxon>Prorocentrales</taxon>
        <taxon>Prorocentraceae</taxon>
        <taxon>Prorocentrum</taxon>
    </lineage>
</organism>
<dbReference type="InterPro" id="IPR001841">
    <property type="entry name" value="Znf_RING"/>
</dbReference>
<dbReference type="SUPFAM" id="SSF57850">
    <property type="entry name" value="RING/U-box"/>
    <property type="match status" value="1"/>
</dbReference>
<reference evidence="6" key="1">
    <citation type="submission" date="2023-10" db="EMBL/GenBank/DDBJ databases">
        <authorList>
            <person name="Chen Y."/>
            <person name="Shah S."/>
            <person name="Dougan E. K."/>
            <person name="Thang M."/>
            <person name="Chan C."/>
        </authorList>
    </citation>
    <scope>NUCLEOTIDE SEQUENCE [LARGE SCALE GENOMIC DNA]</scope>
</reference>
<evidence type="ECO:0000256" key="4">
    <source>
        <dbReference type="PROSITE-ProRule" id="PRU00175"/>
    </source>
</evidence>
<name>A0ABN9W688_9DINO</name>
<keyword evidence="2 4" id="KW-0863">Zinc-finger</keyword>
<evidence type="ECO:0000313" key="7">
    <source>
        <dbReference type="Proteomes" id="UP001189429"/>
    </source>
</evidence>
<dbReference type="InterPro" id="IPR013083">
    <property type="entry name" value="Znf_RING/FYVE/PHD"/>
</dbReference>
<sequence>MPLGARRSVIFSLCACTSALPVLLAFRGYWWLDAVLGQPVCSTGPARSSTCFARLQLRGPWIQLSTPLDKFSFLGFPVFRDARSSTPPDFLESMLKSELMGPAVIRFLYNVGGDDSFAPNLEPFALEVPQLPLFPFDCAQFPDSCRRSNIARDCFVLYPGHGGRGVKLAGNFDDPRQYSNSLRMAFAKIFPGAVPGASDQEFEDELVALHVHMWWNRSEVPLDWYLLVALFKHDVNFRASSVSGPAAFEVKAARKEGNVVAMHQDITNTSLAALREAIGQFVKDPGGHASEALHLGMVQGSVLSLGLTTLLVLLVSVSSMAAGSIFLQAPHVKTNADDKLMVENCSVCLAPFVNPVTLTCGHSLCRVCFKRAWLPQAADWVAPKCHCGRHLQMEVPAVNFALQCLHEAALGERFKTLVEEAAHEEKNLDELLSCPDGYQRGSKVMSRVDASQRDKSIRRGDEGIVLGPAPGLAAIHSRCVVCCFPPDDKVLTLASNELCKAFPEGLRIGQRCKSLTAEHNWKPRPLKIGDEGKILGPAPPPHEVRVNFGGDPPLQGNMYFNQICKSEEFDERLGGFHVGQVCKSLVAYPDWQPRPLNLFDEGKIVGPAPPPHEVKVDFGGDPPLQGKLYLNQICKAEEFDERLGGFHVGQSCKSLVAYPDWQPRPLNLFEEGRIVGPAPPPHEVRVNFGGDPPLEGKLTLHFMPLGTVSDFNQICKSVEFEQRLGGFQVGQLCKSLVAYPDWEPRPLSIGDEGKILGPASPPHEVWVNFGGNPTMRGKLRFNHICKVEQFEERIEQGRRRLGDFQIGQRVQSLVTMPRWTPRPLHVGDVGVVIGPAPAHLRHCDVSVMFDGNPPMTGSLRFRELTKIEL</sequence>
<evidence type="ECO:0000256" key="1">
    <source>
        <dbReference type="ARBA" id="ARBA00022723"/>
    </source>
</evidence>
<keyword evidence="1" id="KW-0479">Metal-binding</keyword>
<dbReference type="Proteomes" id="UP001189429">
    <property type="component" value="Unassembled WGS sequence"/>
</dbReference>
<dbReference type="Pfam" id="PF13445">
    <property type="entry name" value="zf-RING_UBOX"/>
    <property type="match status" value="1"/>
</dbReference>
<evidence type="ECO:0000313" key="6">
    <source>
        <dbReference type="EMBL" id="CAK0880556.1"/>
    </source>
</evidence>
<gene>
    <name evidence="6" type="ORF">PCOR1329_LOCUS63657</name>
</gene>
<feature type="domain" description="RING-type" evidence="5">
    <location>
        <begin position="345"/>
        <end position="386"/>
    </location>
</feature>
<keyword evidence="3" id="KW-0862">Zinc</keyword>
<dbReference type="PROSITE" id="PS50089">
    <property type="entry name" value="ZF_RING_2"/>
    <property type="match status" value="1"/>
</dbReference>
<comment type="caution">
    <text evidence="6">The sequence shown here is derived from an EMBL/GenBank/DDBJ whole genome shotgun (WGS) entry which is preliminary data.</text>
</comment>
<accession>A0ABN9W688</accession>
<keyword evidence="7" id="KW-1185">Reference proteome</keyword>